<sequence length="448" mass="50882">MHPPNQPVASRILPTLDQCANCSRTLPIDGVSYPEMTCPSCQFVSYCSTGCWNKQRVKHQVKCKQYAAIRGTDGTHDILNLVTRRDREETATARDQTTAFYICTHRPWVEDGERLKYTEPLYPLPTVRAALHQFFTREDSIFNEPRYFDMIVDSVGLDAIKEITLPLNSGQRTTIKISLFRRAEFILQAKQKQWRQPCLPRSTPLLQTQDTVFYLKITKPWFRPPVAWVGPMLEPSTAYEWLRREVLREKSVFGKFATLLPGLVGNDRDFLLNVDEFRAPSPKGEVSFKLVPRENAGVAQLLRRTPQDASANVYMVFTHVLDASKVKLDVMSKPAVFPGFGDSEMIDLPVLDLRFVGTFCSKEQANDWVKDSEKQWKGVVPVPSTFRFGIAGSEALAYARVAYLKTPDGDGKKARTPFFHIVDMTVRQTDVADARIEVHLGSKVQVLM</sequence>
<feature type="domain" description="MYND-type" evidence="5">
    <location>
        <begin position="19"/>
        <end position="63"/>
    </location>
</feature>
<dbReference type="PROSITE" id="PS50865">
    <property type="entry name" value="ZF_MYND_2"/>
    <property type="match status" value="1"/>
</dbReference>
<evidence type="ECO:0000259" key="5">
    <source>
        <dbReference type="PROSITE" id="PS50865"/>
    </source>
</evidence>
<dbReference type="Proteomes" id="UP000800035">
    <property type="component" value="Unassembled WGS sequence"/>
</dbReference>
<dbReference type="SUPFAM" id="SSF144232">
    <property type="entry name" value="HIT/MYND zinc finger-like"/>
    <property type="match status" value="1"/>
</dbReference>
<dbReference type="AlphaFoldDB" id="A0A6A5TYE1"/>
<keyword evidence="3" id="KW-0862">Zinc</keyword>
<dbReference type="Gene3D" id="6.10.140.2220">
    <property type="match status" value="1"/>
</dbReference>
<reference evidence="6" key="1">
    <citation type="journal article" date="2020" name="Stud. Mycol.">
        <title>101 Dothideomycetes genomes: a test case for predicting lifestyles and emergence of pathogens.</title>
        <authorList>
            <person name="Haridas S."/>
            <person name="Albert R."/>
            <person name="Binder M."/>
            <person name="Bloem J."/>
            <person name="Labutti K."/>
            <person name="Salamov A."/>
            <person name="Andreopoulos B."/>
            <person name="Baker S."/>
            <person name="Barry K."/>
            <person name="Bills G."/>
            <person name="Bluhm B."/>
            <person name="Cannon C."/>
            <person name="Castanera R."/>
            <person name="Culley D."/>
            <person name="Daum C."/>
            <person name="Ezra D."/>
            <person name="Gonzalez J."/>
            <person name="Henrissat B."/>
            <person name="Kuo A."/>
            <person name="Liang C."/>
            <person name="Lipzen A."/>
            <person name="Lutzoni F."/>
            <person name="Magnuson J."/>
            <person name="Mondo S."/>
            <person name="Nolan M."/>
            <person name="Ohm R."/>
            <person name="Pangilinan J."/>
            <person name="Park H.-J."/>
            <person name="Ramirez L."/>
            <person name="Alfaro M."/>
            <person name="Sun H."/>
            <person name="Tritt A."/>
            <person name="Yoshinaga Y."/>
            <person name="Zwiers L.-H."/>
            <person name="Turgeon B."/>
            <person name="Goodwin S."/>
            <person name="Spatafora J."/>
            <person name="Crous P."/>
            <person name="Grigoriev I."/>
        </authorList>
    </citation>
    <scope>NUCLEOTIDE SEQUENCE</scope>
    <source>
        <strain evidence="6">CBS 675.92</strain>
    </source>
</reference>
<dbReference type="EMBL" id="ML976991">
    <property type="protein sequence ID" value="KAF1956662.1"/>
    <property type="molecule type" value="Genomic_DNA"/>
</dbReference>
<evidence type="ECO:0000313" key="7">
    <source>
        <dbReference type="Proteomes" id="UP000800035"/>
    </source>
</evidence>
<dbReference type="OrthoDB" id="10682260at2759"/>
<dbReference type="GO" id="GO:0008270">
    <property type="term" value="F:zinc ion binding"/>
    <property type="evidence" value="ECO:0007669"/>
    <property type="project" value="UniProtKB-KW"/>
</dbReference>
<evidence type="ECO:0000313" key="6">
    <source>
        <dbReference type="EMBL" id="KAF1956662.1"/>
    </source>
</evidence>
<gene>
    <name evidence="6" type="ORF">CC80DRAFT_593380</name>
</gene>
<protein>
    <recommendedName>
        <fullName evidence="5">MYND-type domain-containing protein</fullName>
    </recommendedName>
</protein>
<name>A0A6A5TYE1_9PLEO</name>
<keyword evidence="2 4" id="KW-0863">Zinc-finger</keyword>
<evidence type="ECO:0000256" key="3">
    <source>
        <dbReference type="ARBA" id="ARBA00022833"/>
    </source>
</evidence>
<keyword evidence="7" id="KW-1185">Reference proteome</keyword>
<organism evidence="6 7">
    <name type="scientific">Byssothecium circinans</name>
    <dbReference type="NCBI Taxonomy" id="147558"/>
    <lineage>
        <taxon>Eukaryota</taxon>
        <taxon>Fungi</taxon>
        <taxon>Dikarya</taxon>
        <taxon>Ascomycota</taxon>
        <taxon>Pezizomycotina</taxon>
        <taxon>Dothideomycetes</taxon>
        <taxon>Pleosporomycetidae</taxon>
        <taxon>Pleosporales</taxon>
        <taxon>Massarineae</taxon>
        <taxon>Massarinaceae</taxon>
        <taxon>Byssothecium</taxon>
    </lineage>
</organism>
<accession>A0A6A5TYE1</accession>
<evidence type="ECO:0000256" key="2">
    <source>
        <dbReference type="ARBA" id="ARBA00022771"/>
    </source>
</evidence>
<proteinExistence type="predicted"/>
<dbReference type="PROSITE" id="PS01360">
    <property type="entry name" value="ZF_MYND_1"/>
    <property type="match status" value="1"/>
</dbReference>
<dbReference type="InterPro" id="IPR002893">
    <property type="entry name" value="Znf_MYND"/>
</dbReference>
<evidence type="ECO:0000256" key="1">
    <source>
        <dbReference type="ARBA" id="ARBA00022723"/>
    </source>
</evidence>
<keyword evidence="1" id="KW-0479">Metal-binding</keyword>
<evidence type="ECO:0000256" key="4">
    <source>
        <dbReference type="PROSITE-ProRule" id="PRU00134"/>
    </source>
</evidence>